<evidence type="ECO:0000259" key="4">
    <source>
        <dbReference type="Pfam" id="PF03328"/>
    </source>
</evidence>
<dbReference type="InterPro" id="IPR050251">
    <property type="entry name" value="HpcH-HpaI_aldolase"/>
</dbReference>
<gene>
    <name evidence="5" type="ORF">HBA54_01485</name>
</gene>
<dbReference type="GO" id="GO:0016832">
    <property type="term" value="F:aldehyde-lyase activity"/>
    <property type="evidence" value="ECO:0007669"/>
    <property type="project" value="TreeGrafter"/>
</dbReference>
<sequence length="258" mass="27041">MQDSLKAKMRAGRQVNGFWSELFSPAAAEIMASAGYDCAMIDCEHGPGDPGSAIAVMRAMQATGCTPLVRVPGNDPGWIKRLLDVGAQGVMIPAVNSPEEAEAAVAACHYPPRGVRGMAAPIVRASGYGRDWQGYVRDIAESLLVICQVESKTALESVGAIAAVDKLDMIFIGPFDLSASLGFMGEPDHPEVREAISKAERAAKAEGCLLGGIPTPERSPQMLYEAGYDLVLADIDVLILRDGATAGLSALLAAAGRN</sequence>
<dbReference type="AlphaFoldDB" id="A0A967CAA9"/>
<dbReference type="InterPro" id="IPR005000">
    <property type="entry name" value="Aldolase/citrate-lyase_domain"/>
</dbReference>
<dbReference type="SUPFAM" id="SSF51621">
    <property type="entry name" value="Phosphoenolpyruvate/pyruvate domain"/>
    <property type="match status" value="1"/>
</dbReference>
<proteinExistence type="inferred from homology"/>
<evidence type="ECO:0000256" key="3">
    <source>
        <dbReference type="ARBA" id="ARBA00023239"/>
    </source>
</evidence>
<dbReference type="EMBL" id="JAAQPH010000001">
    <property type="protein sequence ID" value="NIA67259.1"/>
    <property type="molecule type" value="Genomic_DNA"/>
</dbReference>
<keyword evidence="2" id="KW-0479">Metal-binding</keyword>
<dbReference type="PANTHER" id="PTHR30502:SF0">
    <property type="entry name" value="PHOSPHOENOLPYRUVATE CARBOXYLASE FAMILY PROTEIN"/>
    <property type="match status" value="1"/>
</dbReference>
<evidence type="ECO:0000313" key="5">
    <source>
        <dbReference type="EMBL" id="NIA67259.1"/>
    </source>
</evidence>
<evidence type="ECO:0000256" key="1">
    <source>
        <dbReference type="ARBA" id="ARBA00005568"/>
    </source>
</evidence>
<dbReference type="Gene3D" id="3.20.20.60">
    <property type="entry name" value="Phosphoenolpyruvate-binding domains"/>
    <property type="match status" value="1"/>
</dbReference>
<dbReference type="Proteomes" id="UP000761264">
    <property type="component" value="Unassembled WGS sequence"/>
</dbReference>
<dbReference type="PANTHER" id="PTHR30502">
    <property type="entry name" value="2-KETO-3-DEOXY-L-RHAMNONATE ALDOLASE"/>
    <property type="match status" value="1"/>
</dbReference>
<dbReference type="InterPro" id="IPR015813">
    <property type="entry name" value="Pyrv/PenolPyrv_kinase-like_dom"/>
</dbReference>
<name>A0A967CAA9_9PROT</name>
<dbReference type="GO" id="GO:0005737">
    <property type="term" value="C:cytoplasm"/>
    <property type="evidence" value="ECO:0007669"/>
    <property type="project" value="TreeGrafter"/>
</dbReference>
<dbReference type="GO" id="GO:0046872">
    <property type="term" value="F:metal ion binding"/>
    <property type="evidence" value="ECO:0007669"/>
    <property type="project" value="UniProtKB-KW"/>
</dbReference>
<evidence type="ECO:0000256" key="2">
    <source>
        <dbReference type="ARBA" id="ARBA00022723"/>
    </source>
</evidence>
<dbReference type="Pfam" id="PF03328">
    <property type="entry name" value="HpcH_HpaI"/>
    <property type="match status" value="1"/>
</dbReference>
<organism evidence="5 6">
    <name type="scientific">Pelagibius litoralis</name>
    <dbReference type="NCBI Taxonomy" id="374515"/>
    <lineage>
        <taxon>Bacteria</taxon>
        <taxon>Pseudomonadati</taxon>
        <taxon>Pseudomonadota</taxon>
        <taxon>Alphaproteobacteria</taxon>
        <taxon>Rhodospirillales</taxon>
        <taxon>Rhodovibrionaceae</taxon>
        <taxon>Pelagibius</taxon>
    </lineage>
</organism>
<protein>
    <submittedName>
        <fullName evidence="5">2,4-dihydroxyhept-2-ene-1,7-dioic acid aldolase</fullName>
    </submittedName>
</protein>
<dbReference type="InterPro" id="IPR040442">
    <property type="entry name" value="Pyrv_kinase-like_dom_sf"/>
</dbReference>
<dbReference type="RefSeq" id="WP_167220611.1">
    <property type="nucleotide sequence ID" value="NZ_JAAQPH010000001.1"/>
</dbReference>
<accession>A0A967CAA9</accession>
<feature type="domain" description="HpcH/HpaI aldolase/citrate lyase" evidence="4">
    <location>
        <begin position="17"/>
        <end position="231"/>
    </location>
</feature>
<reference evidence="5" key="1">
    <citation type="submission" date="2020-03" db="EMBL/GenBank/DDBJ databases">
        <title>Genome of Pelagibius litoralis DSM 21314T.</title>
        <authorList>
            <person name="Wang G."/>
        </authorList>
    </citation>
    <scope>NUCLEOTIDE SEQUENCE</scope>
    <source>
        <strain evidence="5">DSM 21314</strain>
    </source>
</reference>
<comment type="caution">
    <text evidence="5">The sequence shown here is derived from an EMBL/GenBank/DDBJ whole genome shotgun (WGS) entry which is preliminary data.</text>
</comment>
<evidence type="ECO:0000313" key="6">
    <source>
        <dbReference type="Proteomes" id="UP000761264"/>
    </source>
</evidence>
<keyword evidence="3" id="KW-0456">Lyase</keyword>
<keyword evidence="6" id="KW-1185">Reference proteome</keyword>
<comment type="similarity">
    <text evidence="1">Belongs to the HpcH/HpaI aldolase family.</text>
</comment>